<dbReference type="RefSeq" id="WP_184268987.1">
    <property type="nucleotide sequence ID" value="NZ_JACHKY010000002.1"/>
</dbReference>
<proteinExistence type="predicted"/>
<accession>A0A7W7IPB9</accession>
<dbReference type="Proteomes" id="UP000539957">
    <property type="component" value="Unassembled WGS sequence"/>
</dbReference>
<dbReference type="AlphaFoldDB" id="A0A7W7IPB9"/>
<organism evidence="1 2">
    <name type="scientific">Brevundimonas bullata</name>
    <dbReference type="NCBI Taxonomy" id="13160"/>
    <lineage>
        <taxon>Bacteria</taxon>
        <taxon>Pseudomonadati</taxon>
        <taxon>Pseudomonadota</taxon>
        <taxon>Alphaproteobacteria</taxon>
        <taxon>Caulobacterales</taxon>
        <taxon>Caulobacteraceae</taxon>
        <taxon>Brevundimonas</taxon>
    </lineage>
</organism>
<name>A0A7W7IPB9_9CAUL</name>
<dbReference type="EMBL" id="JACHKY010000002">
    <property type="protein sequence ID" value="MBB4797992.1"/>
    <property type="molecule type" value="Genomic_DNA"/>
</dbReference>
<evidence type="ECO:0000313" key="2">
    <source>
        <dbReference type="Proteomes" id="UP000539957"/>
    </source>
</evidence>
<reference evidence="1 2" key="1">
    <citation type="submission" date="2020-08" db="EMBL/GenBank/DDBJ databases">
        <title>Functional genomics of gut bacteria from endangered species of beetles.</title>
        <authorList>
            <person name="Carlos-Shanley C."/>
        </authorList>
    </citation>
    <scope>NUCLEOTIDE SEQUENCE [LARGE SCALE GENOMIC DNA]</scope>
    <source>
        <strain evidence="1 2">S00123</strain>
    </source>
</reference>
<evidence type="ECO:0000313" key="1">
    <source>
        <dbReference type="EMBL" id="MBB4797992.1"/>
    </source>
</evidence>
<sequence length="52" mass="5854">MTRTVNVASCTQRRDGQYMVAYKDARGTGYAVSEHPIPEGKDVRIRDGRVIQ</sequence>
<comment type="caution">
    <text evidence="1">The sequence shown here is derived from an EMBL/GenBank/DDBJ whole genome shotgun (WGS) entry which is preliminary data.</text>
</comment>
<protein>
    <submittedName>
        <fullName evidence="1">Uncharacterized protein</fullName>
    </submittedName>
</protein>
<gene>
    <name evidence="1" type="ORF">HNP32_001716</name>
</gene>
<keyword evidence="2" id="KW-1185">Reference proteome</keyword>